<dbReference type="GO" id="GO:0008810">
    <property type="term" value="F:cellulase activity"/>
    <property type="evidence" value="ECO:0007669"/>
    <property type="project" value="UniProtKB-EC"/>
</dbReference>
<dbReference type="InterPro" id="IPR008928">
    <property type="entry name" value="6-hairpin_glycosidase_sf"/>
</dbReference>
<protein>
    <submittedName>
        <fullName evidence="9">Cellulase</fullName>
        <ecNumber evidence="9">3.2.1.4</ecNumber>
    </submittedName>
</protein>
<sequence precursor="true">MKNKKNFSKKAGAVILSAFILATSVTPVTLNAADVEFNYAKALQYSQFFYDANMCGAGVDENNLYNWRSDCHVYDTELPLDSKNTNMSDSFISKNKSILDPDGDGKLDVSGGFHDAGDHVKFGMPEAYSGSTVGWGFYEFREQYEATGQDTHTKTILRYFNDYFMKSTYLDASGKAIAFCYQVGDGDIDHAYWNAPEVDEMFRRGWFATEELPSTDCVSAAAASLAVNYLNFKDEDPEYAEKNLKYAKALFEFAERIDPAKRKCNDDGPKGYYASSKWQDDYCWAASWLYLATEDDHYLDEVWKYYDYYAPSCWTHCWNDVWAGTACILGEINDKYDKDGQTFEDKYRKAANKSPYETIDFWSQIAKLVDNWMNGTVPKITPGGYSFLNQWGSARYNTATQMVALVYDKHHGDTPSKYGEWAKSQMQYLMGDNPINRCYIVGYSDISAKFPHHRAASGLSKCEDPDPHKYVLYGALVGGPGASDQHIDVTSDYIYNEVTIDYNAAFVGACAGLYRYFGDSSMKVTPDFPPKVIIDPGNTSGGNSYWVEAFGVDIAQDDGPKATEITLYVCSDVKKTSKNISVRYYFDSTGMTSLEPNSIEMRQLYDQTAAETDYAAELSGPHLYKDKIYYVEIKWPNFVVANSNKKYQFALGTYAWQNYWNPKDDWSHQGLSIEKDNWTGTPVKTENICVYDNGVLVGGTEPDGTKPVVTTPTTQPPTTQPPSNTPTPTSKKSKVDVNGDGVINMADVIIIAKKFNAVSTDSNYDVNCDLNVDGAINIGDVIMVAAKFNTQA</sequence>
<dbReference type="Pfam" id="PF00759">
    <property type="entry name" value="Glyco_hydro_9"/>
    <property type="match status" value="1"/>
</dbReference>
<evidence type="ECO:0000256" key="6">
    <source>
        <dbReference type="SAM" id="SignalP"/>
    </source>
</evidence>
<dbReference type="InterPro" id="IPR001701">
    <property type="entry name" value="Glyco_hydro_9"/>
</dbReference>
<dbReference type="InterPro" id="IPR008965">
    <property type="entry name" value="CBM2/CBM3_carb-bd_dom_sf"/>
</dbReference>
<dbReference type="InterPro" id="IPR036439">
    <property type="entry name" value="Dockerin_dom_sf"/>
</dbReference>
<dbReference type="PROSITE" id="PS51172">
    <property type="entry name" value="CBM3"/>
    <property type="match status" value="1"/>
</dbReference>
<feature type="signal peptide" evidence="6">
    <location>
        <begin position="1"/>
        <end position="32"/>
    </location>
</feature>
<dbReference type="Pfam" id="PF00404">
    <property type="entry name" value="Dockerin_1"/>
    <property type="match status" value="1"/>
</dbReference>
<dbReference type="SUPFAM" id="SSF63446">
    <property type="entry name" value="Type I dockerin domain"/>
    <property type="match status" value="1"/>
</dbReference>
<proteinExistence type="predicted"/>
<feature type="domain" description="CBM3" evidence="7">
    <location>
        <begin position="541"/>
        <end position="703"/>
    </location>
</feature>
<evidence type="ECO:0000313" key="9">
    <source>
        <dbReference type="EMBL" id="KNY26018.1"/>
    </source>
</evidence>
<dbReference type="Proteomes" id="UP000036923">
    <property type="component" value="Unassembled WGS sequence"/>
</dbReference>
<feature type="domain" description="Dockerin" evidence="8">
    <location>
        <begin position="730"/>
        <end position="792"/>
    </location>
</feature>
<reference evidence="10" key="1">
    <citation type="submission" date="2015-07" db="EMBL/GenBank/DDBJ databases">
        <title>Near-Complete Genome Sequence of the Cellulolytic Bacterium Bacteroides (Pseudobacteroides) cellulosolvens ATCC 35603.</title>
        <authorList>
            <person name="Dassa B."/>
            <person name="Utturkar S.M."/>
            <person name="Klingeman D.M."/>
            <person name="Hurt R.A."/>
            <person name="Keller M."/>
            <person name="Xu J."/>
            <person name="Reddy Y.H.K."/>
            <person name="Borovok I."/>
            <person name="Grinberg I.R."/>
            <person name="Lamed R."/>
            <person name="Zhivin O."/>
            <person name="Bayer E.A."/>
            <person name="Brown S.D."/>
        </authorList>
    </citation>
    <scope>NUCLEOTIDE SEQUENCE [LARGE SCALE GENOMIC DNA]</scope>
    <source>
        <strain evidence="10">DSM 2933</strain>
    </source>
</reference>
<keyword evidence="3 9" id="KW-0326">Glycosidase</keyword>
<dbReference type="InterPro" id="IPR036966">
    <property type="entry name" value="CBM3_sf"/>
</dbReference>
<dbReference type="Gene3D" id="1.50.10.10">
    <property type="match status" value="1"/>
</dbReference>
<keyword evidence="4" id="KW-0624">Polysaccharide degradation</keyword>
<dbReference type="CDD" id="cd14254">
    <property type="entry name" value="Dockerin_II"/>
    <property type="match status" value="1"/>
</dbReference>
<dbReference type="PROSITE" id="PS00018">
    <property type="entry name" value="EF_HAND_1"/>
    <property type="match status" value="1"/>
</dbReference>
<dbReference type="Gene3D" id="2.60.40.710">
    <property type="entry name" value="Endoglucanase-like"/>
    <property type="match status" value="1"/>
</dbReference>
<dbReference type="EC" id="3.2.1.4" evidence="9"/>
<evidence type="ECO:0000256" key="4">
    <source>
        <dbReference type="ARBA" id="ARBA00023326"/>
    </source>
</evidence>
<keyword evidence="1 9" id="KW-0378">Hydrolase</keyword>
<name>A0A0L6JJY3_9FIRM</name>
<dbReference type="EMBL" id="LGTC01000001">
    <property type="protein sequence ID" value="KNY26018.1"/>
    <property type="molecule type" value="Genomic_DNA"/>
</dbReference>
<dbReference type="InterPro" id="IPR018247">
    <property type="entry name" value="EF_Hand_1_Ca_BS"/>
</dbReference>
<feature type="region of interest" description="Disordered" evidence="5">
    <location>
        <begin position="700"/>
        <end position="736"/>
    </location>
</feature>
<dbReference type="PANTHER" id="PTHR22298">
    <property type="entry name" value="ENDO-1,4-BETA-GLUCANASE"/>
    <property type="match status" value="1"/>
</dbReference>
<dbReference type="InterPro" id="IPR016134">
    <property type="entry name" value="Dockerin_dom"/>
</dbReference>
<dbReference type="InterPro" id="IPR002105">
    <property type="entry name" value="Dockerin_1_rpt"/>
</dbReference>
<keyword evidence="6" id="KW-0732">Signal</keyword>
<evidence type="ECO:0000256" key="5">
    <source>
        <dbReference type="SAM" id="MobiDB-lite"/>
    </source>
</evidence>
<dbReference type="AlphaFoldDB" id="A0A0L6JJY3"/>
<dbReference type="Gene3D" id="2.60.40.4130">
    <property type="match status" value="1"/>
</dbReference>
<dbReference type="SUPFAM" id="SSF48208">
    <property type="entry name" value="Six-hairpin glycosidases"/>
    <property type="match status" value="1"/>
</dbReference>
<evidence type="ECO:0000256" key="2">
    <source>
        <dbReference type="ARBA" id="ARBA00023277"/>
    </source>
</evidence>
<dbReference type="InterPro" id="IPR001956">
    <property type="entry name" value="CBM3"/>
</dbReference>
<keyword evidence="2" id="KW-0119">Carbohydrate metabolism</keyword>
<evidence type="ECO:0000256" key="1">
    <source>
        <dbReference type="ARBA" id="ARBA00022801"/>
    </source>
</evidence>
<dbReference type="GO" id="GO:0000272">
    <property type="term" value="P:polysaccharide catabolic process"/>
    <property type="evidence" value="ECO:0007669"/>
    <property type="project" value="UniProtKB-KW"/>
</dbReference>
<dbReference type="RefSeq" id="WP_036945091.1">
    <property type="nucleotide sequence ID" value="NZ_JQKC01000043.1"/>
</dbReference>
<keyword evidence="10" id="KW-1185">Reference proteome</keyword>
<dbReference type="PROSITE" id="PS00448">
    <property type="entry name" value="CLOS_CELLULOSOME_RPT"/>
    <property type="match status" value="1"/>
</dbReference>
<dbReference type="SUPFAM" id="SSF49384">
    <property type="entry name" value="Carbohydrate-binding domain"/>
    <property type="match status" value="1"/>
</dbReference>
<feature type="chain" id="PRO_5005566107" evidence="6">
    <location>
        <begin position="33"/>
        <end position="792"/>
    </location>
</feature>
<dbReference type="STRING" id="398512.Bccel_1280"/>
<dbReference type="InterPro" id="IPR012341">
    <property type="entry name" value="6hp_glycosidase-like_sf"/>
</dbReference>
<feature type="compositionally biased region" description="Pro residues" evidence="5">
    <location>
        <begin position="714"/>
        <end position="725"/>
    </location>
</feature>
<accession>A0A0L6JJY3</accession>
<evidence type="ECO:0000313" key="10">
    <source>
        <dbReference type="Proteomes" id="UP000036923"/>
    </source>
</evidence>
<dbReference type="eggNOG" id="COG4733">
    <property type="taxonomic scope" value="Bacteria"/>
</dbReference>
<comment type="caution">
    <text evidence="9">The sequence shown here is derived from an EMBL/GenBank/DDBJ whole genome shotgun (WGS) entry which is preliminary data.</text>
</comment>
<dbReference type="GO" id="GO:0030248">
    <property type="term" value="F:cellulose binding"/>
    <property type="evidence" value="ECO:0007669"/>
    <property type="project" value="InterPro"/>
</dbReference>
<gene>
    <name evidence="9" type="ORF">Bccel_1280</name>
</gene>
<evidence type="ECO:0000256" key="3">
    <source>
        <dbReference type="ARBA" id="ARBA00023295"/>
    </source>
</evidence>
<dbReference type="PROSITE" id="PS51766">
    <property type="entry name" value="DOCKERIN"/>
    <property type="match status" value="1"/>
</dbReference>
<dbReference type="OrthoDB" id="2078300at2"/>
<evidence type="ECO:0000259" key="7">
    <source>
        <dbReference type="PROSITE" id="PS51172"/>
    </source>
</evidence>
<dbReference type="PATRIC" id="fig|398512.5.peg.1328"/>
<organism evidence="9 10">
    <name type="scientific">Pseudobacteroides cellulosolvens ATCC 35603 = DSM 2933</name>
    <dbReference type="NCBI Taxonomy" id="398512"/>
    <lineage>
        <taxon>Bacteria</taxon>
        <taxon>Bacillati</taxon>
        <taxon>Bacillota</taxon>
        <taxon>Clostridia</taxon>
        <taxon>Eubacteriales</taxon>
        <taxon>Oscillospiraceae</taxon>
        <taxon>Pseudobacteroides</taxon>
    </lineage>
</organism>
<evidence type="ECO:0000259" key="8">
    <source>
        <dbReference type="PROSITE" id="PS51766"/>
    </source>
</evidence>